<dbReference type="PANTHER" id="PTHR33303">
    <property type="entry name" value="CYTOPLASMIC PROTEIN-RELATED"/>
    <property type="match status" value="1"/>
</dbReference>
<evidence type="ECO:0000259" key="1">
    <source>
        <dbReference type="SMART" id="SM00881"/>
    </source>
</evidence>
<dbReference type="EMBL" id="ATNL01000014">
    <property type="protein sequence ID" value="KON71723.1"/>
    <property type="molecule type" value="Genomic_DNA"/>
</dbReference>
<organism evidence="2 3">
    <name type="scientific">Cellulosimicrobium cellulans F16</name>
    <dbReference type="NCBI Taxonomy" id="1350482"/>
    <lineage>
        <taxon>Bacteria</taxon>
        <taxon>Bacillati</taxon>
        <taxon>Actinomycetota</taxon>
        <taxon>Actinomycetes</taxon>
        <taxon>Micrococcales</taxon>
        <taxon>Promicromonosporaceae</taxon>
        <taxon>Cellulosimicrobium</taxon>
    </lineage>
</organism>
<keyword evidence="3" id="KW-1185">Reference proteome</keyword>
<dbReference type="RefSeq" id="WP_144425679.1">
    <property type="nucleotide sequence ID" value="NZ_KQ435295.1"/>
</dbReference>
<dbReference type="Proteomes" id="UP000037387">
    <property type="component" value="Unassembled WGS sequence"/>
</dbReference>
<proteinExistence type="predicted"/>
<evidence type="ECO:0000313" key="2">
    <source>
        <dbReference type="EMBL" id="KON71723.1"/>
    </source>
</evidence>
<dbReference type="SMART" id="SM00881">
    <property type="entry name" value="CoA_binding"/>
    <property type="match status" value="1"/>
</dbReference>
<gene>
    <name evidence="2" type="ORF">M768_17215</name>
</gene>
<comment type="caution">
    <text evidence="2">The sequence shown here is derived from an EMBL/GenBank/DDBJ whole genome shotgun (WGS) entry which is preliminary data.</text>
</comment>
<accession>A0A0M0F2K0</accession>
<dbReference type="Pfam" id="PF13380">
    <property type="entry name" value="CoA_binding_2"/>
    <property type="match status" value="1"/>
</dbReference>
<reference evidence="2 3" key="1">
    <citation type="journal article" date="2015" name="Sci. Rep.">
        <title>Functional and structural properties of a novel cellulosome-like multienzyme complex: efficient glycoside hydrolysis of water-insoluble 7-xylosyl-10-deacetylpaclitaxel.</title>
        <authorList>
            <person name="Dou T.Y."/>
            <person name="Luan H.W."/>
            <person name="Ge G.B."/>
            <person name="Dong M.M."/>
            <person name="Zou H.F."/>
            <person name="He Y.Q."/>
            <person name="Cui P."/>
            <person name="Wang J.Y."/>
            <person name="Hao D.C."/>
            <person name="Yang S.L."/>
            <person name="Yang L."/>
        </authorList>
    </citation>
    <scope>NUCLEOTIDE SEQUENCE [LARGE SCALE GENOMIC DNA]</scope>
    <source>
        <strain evidence="2 3">F16</strain>
    </source>
</reference>
<feature type="domain" description="CoA-binding" evidence="1">
    <location>
        <begin position="20"/>
        <end position="112"/>
    </location>
</feature>
<dbReference type="SUPFAM" id="SSF51735">
    <property type="entry name" value="NAD(P)-binding Rossmann-fold domains"/>
    <property type="match status" value="1"/>
</dbReference>
<dbReference type="PANTHER" id="PTHR33303:SF2">
    <property type="entry name" value="COA-BINDING DOMAIN-CONTAINING PROTEIN"/>
    <property type="match status" value="1"/>
</dbReference>
<name>A0A0M0F2K0_CELCE</name>
<dbReference type="Gene3D" id="3.40.50.720">
    <property type="entry name" value="NAD(P)-binding Rossmann-like Domain"/>
    <property type="match status" value="1"/>
</dbReference>
<evidence type="ECO:0000313" key="3">
    <source>
        <dbReference type="Proteomes" id="UP000037387"/>
    </source>
</evidence>
<dbReference type="InterPro" id="IPR003781">
    <property type="entry name" value="CoA-bd"/>
</dbReference>
<dbReference type="AlphaFoldDB" id="A0A0M0F2K0"/>
<protein>
    <recommendedName>
        <fullName evidence="1">CoA-binding domain-containing protein</fullName>
    </recommendedName>
</protein>
<sequence>MSDVAAAVPADEQETIRRVLEGTETWAVVGLSNNTSRAAYGVARVLQQHGKRIVPVHPSAETVHGEQGYATLADVPFPVDVVDVFVRSELAGDVADQAVAIGAKAVWFQLDVIDEDAARRVREAGLDMVMDRCPAIELPRLAASTTTKEA</sequence>
<dbReference type="InterPro" id="IPR036291">
    <property type="entry name" value="NAD(P)-bd_dom_sf"/>
</dbReference>
<dbReference type="PATRIC" id="fig|1350482.3.peg.3782"/>